<feature type="coiled-coil region" evidence="1">
    <location>
        <begin position="93"/>
        <end position="155"/>
    </location>
</feature>
<evidence type="ECO:0000259" key="2">
    <source>
        <dbReference type="Pfam" id="PF16531"/>
    </source>
</evidence>
<evidence type="ECO:0000313" key="3">
    <source>
        <dbReference type="EMBL" id="VDM65314.1"/>
    </source>
</evidence>
<keyword evidence="1" id="KW-0175">Coiled coil</keyword>
<accession>A0A3P7IIC0</accession>
<sequence length="167" mass="19306">MTTTSEGQSQLFRSLPVTLLQPNRNGPDRPDEFEFLYAESITRAKYQALAKTWNLNVDFDDFPVKIVRLLHERKNANSSVQLTCTLSQDLSLCTSLKMEKERTVQECEELKQTSGELQERCCKTELEKSELEQRVKDAEKRLAEETLKREEFEQDLEVSLLSLVSIT</sequence>
<reference evidence="3 4" key="1">
    <citation type="submission" date="2018-11" db="EMBL/GenBank/DDBJ databases">
        <authorList>
            <consortium name="Pathogen Informatics"/>
        </authorList>
    </citation>
    <scope>NUCLEOTIDE SEQUENCE [LARGE SCALE GENOMIC DNA]</scope>
</reference>
<feature type="domain" description="Spindle assembly abnormal protein 6 N-terminal" evidence="2">
    <location>
        <begin position="34"/>
        <end position="89"/>
    </location>
</feature>
<dbReference type="AlphaFoldDB" id="A0A3P7IIC0"/>
<evidence type="ECO:0000313" key="4">
    <source>
        <dbReference type="Proteomes" id="UP000270094"/>
    </source>
</evidence>
<organism evidence="3 4">
    <name type="scientific">Strongylus vulgaris</name>
    <name type="common">Blood worm</name>
    <dbReference type="NCBI Taxonomy" id="40348"/>
    <lineage>
        <taxon>Eukaryota</taxon>
        <taxon>Metazoa</taxon>
        <taxon>Ecdysozoa</taxon>
        <taxon>Nematoda</taxon>
        <taxon>Chromadorea</taxon>
        <taxon>Rhabditida</taxon>
        <taxon>Rhabditina</taxon>
        <taxon>Rhabditomorpha</taxon>
        <taxon>Strongyloidea</taxon>
        <taxon>Strongylidae</taxon>
        <taxon>Strongylus</taxon>
    </lineage>
</organism>
<dbReference type="Gene3D" id="2.170.210.20">
    <property type="entry name" value="Spindle assembly abnormal protein 6, N-terminal domain"/>
    <property type="match status" value="1"/>
</dbReference>
<dbReference type="Pfam" id="PF16531">
    <property type="entry name" value="SAS-6_N"/>
    <property type="match status" value="1"/>
</dbReference>
<proteinExistence type="predicted"/>
<name>A0A3P7IIC0_STRVU</name>
<dbReference type="EMBL" id="UYYB01000491">
    <property type="protein sequence ID" value="VDM65314.1"/>
    <property type="molecule type" value="Genomic_DNA"/>
</dbReference>
<gene>
    <name evidence="3" type="ORF">SVUK_LOCUS312</name>
</gene>
<evidence type="ECO:0000256" key="1">
    <source>
        <dbReference type="SAM" id="Coils"/>
    </source>
</evidence>
<keyword evidence="4" id="KW-1185">Reference proteome</keyword>
<dbReference type="InterPro" id="IPR032396">
    <property type="entry name" value="SAS-6_N"/>
</dbReference>
<protein>
    <recommendedName>
        <fullName evidence="2">Spindle assembly abnormal protein 6 N-terminal domain-containing protein</fullName>
    </recommendedName>
</protein>
<dbReference type="Proteomes" id="UP000270094">
    <property type="component" value="Unassembled WGS sequence"/>
</dbReference>
<dbReference type="InterPro" id="IPR038558">
    <property type="entry name" value="SAS-6_N_sf"/>
</dbReference>
<dbReference type="OrthoDB" id="5864012at2759"/>